<dbReference type="GO" id="GO:0006207">
    <property type="term" value="P:'de novo' pyrimidine nucleobase biosynthetic process"/>
    <property type="evidence" value="ECO:0007669"/>
    <property type="project" value="UniProtKB-UniRule"/>
</dbReference>
<protein>
    <recommendedName>
        <fullName evidence="13">Dihydroorotate dehydrogenase (quinone)</fullName>
        <ecNumber evidence="13">1.3.5.2</ecNumber>
    </recommendedName>
    <alternativeName>
        <fullName evidence="13">DHOdehase</fullName>
        <shortName evidence="13">DHOD</shortName>
        <shortName evidence="13">DHODase</shortName>
    </alternativeName>
    <alternativeName>
        <fullName evidence="13">Dihydroorotate oxidase</fullName>
    </alternativeName>
</protein>
<feature type="binding site" evidence="13">
    <location>
        <position position="171"/>
    </location>
    <ligand>
        <name>substrate</name>
    </ligand>
</feature>
<feature type="binding site" evidence="13">
    <location>
        <position position="176"/>
    </location>
    <ligand>
        <name>substrate</name>
    </ligand>
</feature>
<dbReference type="Proteomes" id="UP000295729">
    <property type="component" value="Unassembled WGS sequence"/>
</dbReference>
<comment type="function">
    <text evidence="1 13">Catalyzes the conversion of dihydroorotate to orotate with quinone as electron acceptor.</text>
</comment>
<feature type="binding site" evidence="13">
    <location>
        <position position="296"/>
    </location>
    <ligand>
        <name>FMN</name>
        <dbReference type="ChEBI" id="CHEBI:58210"/>
    </ligand>
</feature>
<dbReference type="AlphaFoldDB" id="A0A4R6XES7"/>
<dbReference type="InterPro" id="IPR050074">
    <property type="entry name" value="DHO_dehydrogenase"/>
</dbReference>
<feature type="binding site" evidence="13">
    <location>
        <position position="244"/>
    </location>
    <ligand>
        <name>FMN</name>
        <dbReference type="ChEBI" id="CHEBI:58210"/>
    </ligand>
</feature>
<feature type="binding site" evidence="13">
    <location>
        <begin position="317"/>
        <end position="318"/>
    </location>
    <ligand>
        <name>FMN</name>
        <dbReference type="ChEBI" id="CHEBI:58210"/>
    </ligand>
</feature>
<evidence type="ECO:0000256" key="7">
    <source>
        <dbReference type="ARBA" id="ARBA00022630"/>
    </source>
</evidence>
<evidence type="ECO:0000313" key="15">
    <source>
        <dbReference type="EMBL" id="TDR15573.1"/>
    </source>
</evidence>
<feature type="binding site" evidence="13">
    <location>
        <position position="216"/>
    </location>
    <ligand>
        <name>FMN</name>
        <dbReference type="ChEBI" id="CHEBI:58210"/>
    </ligand>
</feature>
<keyword evidence="7 13" id="KW-0285">Flavoprotein</keyword>
<feature type="binding site" evidence="13">
    <location>
        <begin position="245"/>
        <end position="246"/>
    </location>
    <ligand>
        <name>substrate</name>
    </ligand>
</feature>
<evidence type="ECO:0000313" key="16">
    <source>
        <dbReference type="Proteomes" id="UP000295729"/>
    </source>
</evidence>
<evidence type="ECO:0000256" key="1">
    <source>
        <dbReference type="ARBA" id="ARBA00003125"/>
    </source>
</evidence>
<evidence type="ECO:0000256" key="6">
    <source>
        <dbReference type="ARBA" id="ARBA00022475"/>
    </source>
</evidence>
<dbReference type="OrthoDB" id="9802377at2"/>
<feature type="active site" description="Nucleophile" evidence="13">
    <location>
        <position position="174"/>
    </location>
</feature>
<feature type="binding site" evidence="13">
    <location>
        <position position="138"/>
    </location>
    <ligand>
        <name>FMN</name>
        <dbReference type="ChEBI" id="CHEBI:58210"/>
    </ligand>
</feature>
<dbReference type="SUPFAM" id="SSF51395">
    <property type="entry name" value="FMN-linked oxidoreductases"/>
    <property type="match status" value="1"/>
</dbReference>
<comment type="cofactor">
    <cofactor evidence="13">
        <name>FMN</name>
        <dbReference type="ChEBI" id="CHEBI:58210"/>
    </cofactor>
    <text evidence="13">Binds 1 FMN per subunit.</text>
</comment>
<keyword evidence="10 13" id="KW-0560">Oxidoreductase</keyword>
<dbReference type="Pfam" id="PF01180">
    <property type="entry name" value="DHO_dh"/>
    <property type="match status" value="1"/>
</dbReference>
<evidence type="ECO:0000256" key="2">
    <source>
        <dbReference type="ARBA" id="ARBA00004202"/>
    </source>
</evidence>
<reference evidence="15 16" key="1">
    <citation type="submission" date="2019-03" db="EMBL/GenBank/DDBJ databases">
        <title>Genomic Encyclopedia of Type Strains, Phase IV (KMG-IV): sequencing the most valuable type-strain genomes for metagenomic binning, comparative biology and taxonomic classification.</title>
        <authorList>
            <person name="Goeker M."/>
        </authorList>
    </citation>
    <scope>NUCLEOTIDE SEQUENCE [LARGE SCALE GENOMIC DNA]</scope>
    <source>
        <strain evidence="15 16">DSM 5604</strain>
    </source>
</reference>
<comment type="subcellular location">
    <subcellularLocation>
        <location evidence="2 13">Cell membrane</location>
        <topology evidence="2 13">Peripheral membrane protein</topology>
    </subcellularLocation>
</comment>
<comment type="similarity">
    <text evidence="4 13">Belongs to the dihydroorotate dehydrogenase family. Type 2 subfamily.</text>
</comment>
<keyword evidence="9 13" id="KW-0665">Pyrimidine biosynthesis</keyword>
<dbReference type="GO" id="GO:0106430">
    <property type="term" value="F:dihydroorotate dehydrogenase (quinone) activity"/>
    <property type="evidence" value="ECO:0007669"/>
    <property type="project" value="UniProtKB-EC"/>
</dbReference>
<dbReference type="GO" id="GO:0044205">
    <property type="term" value="P:'de novo' UMP biosynthetic process"/>
    <property type="evidence" value="ECO:0007669"/>
    <property type="project" value="UniProtKB-UniRule"/>
</dbReference>
<comment type="pathway">
    <text evidence="3 13">Pyrimidine metabolism; UMP biosynthesis via de novo pathway; orotate from (S)-dihydroorotate (quinone route): step 1/1.</text>
</comment>
<comment type="catalytic activity">
    <reaction evidence="12 13">
        <text>(S)-dihydroorotate + a quinone = orotate + a quinol</text>
        <dbReference type="Rhea" id="RHEA:30187"/>
        <dbReference type="ChEBI" id="CHEBI:24646"/>
        <dbReference type="ChEBI" id="CHEBI:30839"/>
        <dbReference type="ChEBI" id="CHEBI:30864"/>
        <dbReference type="ChEBI" id="CHEBI:132124"/>
        <dbReference type="EC" id="1.3.5.2"/>
    </reaction>
</comment>
<feature type="binding site" evidence="13">
    <location>
        <begin position="61"/>
        <end position="65"/>
    </location>
    <ligand>
        <name>FMN</name>
        <dbReference type="ChEBI" id="CHEBI:58210"/>
    </ligand>
</feature>
<evidence type="ECO:0000259" key="14">
    <source>
        <dbReference type="Pfam" id="PF01180"/>
    </source>
</evidence>
<dbReference type="NCBIfam" id="NF003645">
    <property type="entry name" value="PRK05286.1-2"/>
    <property type="match status" value="1"/>
</dbReference>
<evidence type="ECO:0000256" key="12">
    <source>
        <dbReference type="ARBA" id="ARBA00048639"/>
    </source>
</evidence>
<feature type="binding site" evidence="13">
    <location>
        <position position="85"/>
    </location>
    <ligand>
        <name>FMN</name>
        <dbReference type="ChEBI" id="CHEBI:58210"/>
    </ligand>
</feature>
<dbReference type="Gene3D" id="3.20.20.70">
    <property type="entry name" value="Aldolase class I"/>
    <property type="match status" value="1"/>
</dbReference>
<dbReference type="GO" id="GO:0005737">
    <property type="term" value="C:cytoplasm"/>
    <property type="evidence" value="ECO:0007669"/>
    <property type="project" value="InterPro"/>
</dbReference>
<evidence type="ECO:0000256" key="3">
    <source>
        <dbReference type="ARBA" id="ARBA00005161"/>
    </source>
</evidence>
<evidence type="ECO:0000256" key="11">
    <source>
        <dbReference type="ARBA" id="ARBA00023136"/>
    </source>
</evidence>
<dbReference type="RefSeq" id="WP_133560177.1">
    <property type="nucleotide sequence ID" value="NZ_JAJGNH010000001.1"/>
</dbReference>
<dbReference type="NCBIfam" id="NF003644">
    <property type="entry name" value="PRK05286.1-1"/>
    <property type="match status" value="1"/>
</dbReference>
<dbReference type="NCBIfam" id="NF003646">
    <property type="entry name" value="PRK05286.1-4"/>
    <property type="match status" value="1"/>
</dbReference>
<keyword evidence="8 13" id="KW-0288">FMN</keyword>
<comment type="subunit">
    <text evidence="5 13">Monomer.</text>
</comment>
<dbReference type="NCBIfam" id="NF003652">
    <property type="entry name" value="PRK05286.2-5"/>
    <property type="match status" value="1"/>
</dbReference>
<dbReference type="EMBL" id="SNZA01000001">
    <property type="protein sequence ID" value="TDR15573.1"/>
    <property type="molecule type" value="Genomic_DNA"/>
</dbReference>
<dbReference type="CDD" id="cd04738">
    <property type="entry name" value="DHOD_2_like"/>
    <property type="match status" value="1"/>
</dbReference>
<feature type="binding site" evidence="13">
    <location>
        <position position="65"/>
    </location>
    <ligand>
        <name>substrate</name>
    </ligand>
</feature>
<dbReference type="InterPro" id="IPR005720">
    <property type="entry name" value="Dihydroorotate_DH_cat"/>
</dbReference>
<dbReference type="InterPro" id="IPR013785">
    <property type="entry name" value="Aldolase_TIM"/>
</dbReference>
<accession>A0A4R6XES7</accession>
<evidence type="ECO:0000256" key="5">
    <source>
        <dbReference type="ARBA" id="ARBA00011245"/>
    </source>
</evidence>
<dbReference type="PANTHER" id="PTHR48109">
    <property type="entry name" value="DIHYDROOROTATE DEHYDROGENASE (QUINONE), MITOCHONDRIAL-RELATED"/>
    <property type="match status" value="1"/>
</dbReference>
<dbReference type="FunFam" id="3.20.20.70:FF:000028">
    <property type="entry name" value="Dihydroorotate dehydrogenase (quinone)"/>
    <property type="match status" value="1"/>
</dbReference>
<dbReference type="GO" id="GO:0005886">
    <property type="term" value="C:plasma membrane"/>
    <property type="evidence" value="ECO:0007669"/>
    <property type="project" value="UniProtKB-SubCell"/>
</dbReference>
<keyword evidence="16" id="KW-1185">Reference proteome</keyword>
<sequence>MYNLARSLLFKLDPEVSHELSLDMLGASSRLGLTSLYARQQAATSVNVMGIDFPNAVGLAAGLDKNAEAFEALGALGFGFVEVGTVTPKGQSGNPKPRLFRLPEHEAIINRMGFNNKGVEHMVARIRKHAYKGVLGVNIGKNLTTSVEDAAADYLACLEEVIPYADYITANISSPNTPGLRSLQFGESLAELISPLVEAKKRYAEENGRQVPLAVKIAPDMTDDEIKMVADTLVEQQVDAIIATNTTLSREAVAGHKHADEAGGLSGAPVKDASTHVVSVLCDHLKDTLPVIGVGGILSGADAVEKLQAGAKLVQIYSGFIYRGPELVQEAVTATDAFIRENRLGK</sequence>
<dbReference type="PIRSF" id="PIRSF000164">
    <property type="entry name" value="DHO_oxidase"/>
    <property type="match status" value="1"/>
</dbReference>
<keyword evidence="6 13" id="KW-1003">Cell membrane</keyword>
<feature type="binding site" evidence="13">
    <location>
        <position position="171"/>
    </location>
    <ligand>
        <name>FMN</name>
        <dbReference type="ChEBI" id="CHEBI:58210"/>
    </ligand>
</feature>
<dbReference type="HAMAP" id="MF_00225">
    <property type="entry name" value="DHO_dh_type2"/>
    <property type="match status" value="1"/>
</dbReference>
<dbReference type="PROSITE" id="PS00912">
    <property type="entry name" value="DHODEHASE_2"/>
    <property type="match status" value="1"/>
</dbReference>
<organism evidence="15 16">
    <name type="scientific">Marinomonas communis</name>
    <dbReference type="NCBI Taxonomy" id="28254"/>
    <lineage>
        <taxon>Bacteria</taxon>
        <taxon>Pseudomonadati</taxon>
        <taxon>Pseudomonadota</taxon>
        <taxon>Gammaproteobacteria</taxon>
        <taxon>Oceanospirillales</taxon>
        <taxon>Oceanospirillaceae</taxon>
        <taxon>Marinomonas</taxon>
    </lineage>
</organism>
<dbReference type="InterPro" id="IPR012135">
    <property type="entry name" value="Dihydroorotate_DH_1_2"/>
</dbReference>
<evidence type="ECO:0000256" key="13">
    <source>
        <dbReference type="HAMAP-Rule" id="MF_00225"/>
    </source>
</evidence>
<name>A0A4R6XES7_9GAMM</name>
<dbReference type="NCBIfam" id="TIGR01036">
    <property type="entry name" value="pyrD_sub2"/>
    <property type="match status" value="1"/>
</dbReference>
<feature type="binding site" evidence="13">
    <location>
        <begin position="110"/>
        <end position="114"/>
    </location>
    <ligand>
        <name>substrate</name>
    </ligand>
</feature>
<evidence type="ECO:0000256" key="10">
    <source>
        <dbReference type="ARBA" id="ARBA00023002"/>
    </source>
</evidence>
<comment type="caution">
    <text evidence="15">The sequence shown here is derived from an EMBL/GenBank/DDBJ whole genome shotgun (WGS) entry which is preliminary data.</text>
</comment>
<dbReference type="UniPathway" id="UPA00070">
    <property type="reaction ID" value="UER00946"/>
</dbReference>
<dbReference type="PANTHER" id="PTHR48109:SF4">
    <property type="entry name" value="DIHYDROOROTATE DEHYDROGENASE (QUINONE), MITOCHONDRIAL"/>
    <property type="match status" value="1"/>
</dbReference>
<proteinExistence type="inferred from homology"/>
<keyword evidence="11 13" id="KW-0472">Membrane</keyword>
<evidence type="ECO:0000256" key="9">
    <source>
        <dbReference type="ARBA" id="ARBA00022975"/>
    </source>
</evidence>
<dbReference type="InterPro" id="IPR001295">
    <property type="entry name" value="Dihydroorotate_DH_CS"/>
</dbReference>
<dbReference type="InterPro" id="IPR005719">
    <property type="entry name" value="Dihydroorotate_DH_2"/>
</dbReference>
<evidence type="ECO:0000256" key="8">
    <source>
        <dbReference type="ARBA" id="ARBA00022643"/>
    </source>
</evidence>
<dbReference type="EC" id="1.3.5.2" evidence="13"/>
<feature type="binding site" evidence="13">
    <location>
        <position position="267"/>
    </location>
    <ligand>
        <name>FMN</name>
        <dbReference type="ChEBI" id="CHEBI:58210"/>
    </ligand>
</feature>
<dbReference type="PROSITE" id="PS00911">
    <property type="entry name" value="DHODEHASE_1"/>
    <property type="match status" value="1"/>
</dbReference>
<evidence type="ECO:0000256" key="4">
    <source>
        <dbReference type="ARBA" id="ARBA00005359"/>
    </source>
</evidence>
<gene>
    <name evidence="13" type="primary">pyrD</name>
    <name evidence="15" type="ORF">C8D85_0945</name>
</gene>
<feature type="domain" description="Dihydroorotate dehydrogenase catalytic" evidence="14">
    <location>
        <begin position="45"/>
        <end position="330"/>
    </location>
</feature>